<evidence type="ECO:0000256" key="1">
    <source>
        <dbReference type="SAM" id="Phobius"/>
    </source>
</evidence>
<evidence type="ECO:0000313" key="3">
    <source>
        <dbReference type="Proteomes" id="UP000026960"/>
    </source>
</evidence>
<dbReference type="eggNOG" id="ENOG502RY48">
    <property type="taxonomic scope" value="Eukaryota"/>
</dbReference>
<dbReference type="PaxDb" id="65489-OBART12G13590.1"/>
<reference evidence="2" key="2">
    <citation type="submission" date="2015-03" db="UniProtKB">
        <authorList>
            <consortium name="EnsemblPlants"/>
        </authorList>
    </citation>
    <scope>IDENTIFICATION</scope>
</reference>
<dbReference type="HOGENOM" id="CLU_020188_0_4_1"/>
<reference evidence="2" key="1">
    <citation type="journal article" date="2009" name="Rice">
        <title>De Novo Next Generation Sequencing of Plant Genomes.</title>
        <authorList>
            <person name="Rounsley S."/>
            <person name="Marri P.R."/>
            <person name="Yu Y."/>
            <person name="He R."/>
            <person name="Sisneros N."/>
            <person name="Goicoechea J.L."/>
            <person name="Lee S.J."/>
            <person name="Angelova A."/>
            <person name="Kudrna D."/>
            <person name="Luo M."/>
            <person name="Affourtit J."/>
            <person name="Desany B."/>
            <person name="Knight J."/>
            <person name="Niazi F."/>
            <person name="Egholm M."/>
            <person name="Wing R.A."/>
        </authorList>
    </citation>
    <scope>NUCLEOTIDE SEQUENCE [LARGE SCALE GENOMIC DNA]</scope>
    <source>
        <strain evidence="2">cv. IRGC 105608</strain>
    </source>
</reference>
<protein>
    <submittedName>
        <fullName evidence="2">Uncharacterized protein</fullName>
    </submittedName>
</protein>
<dbReference type="Proteomes" id="UP000026960">
    <property type="component" value="Chromosome 12"/>
</dbReference>
<proteinExistence type="predicted"/>
<evidence type="ECO:0000313" key="2">
    <source>
        <dbReference type="EnsemblPlants" id="OBART12G13590.1"/>
    </source>
</evidence>
<organism evidence="2">
    <name type="scientific">Oryza barthii</name>
    <dbReference type="NCBI Taxonomy" id="65489"/>
    <lineage>
        <taxon>Eukaryota</taxon>
        <taxon>Viridiplantae</taxon>
        <taxon>Streptophyta</taxon>
        <taxon>Embryophyta</taxon>
        <taxon>Tracheophyta</taxon>
        <taxon>Spermatophyta</taxon>
        <taxon>Magnoliopsida</taxon>
        <taxon>Liliopsida</taxon>
        <taxon>Poales</taxon>
        <taxon>Poaceae</taxon>
        <taxon>BOP clade</taxon>
        <taxon>Oryzoideae</taxon>
        <taxon>Oryzeae</taxon>
        <taxon>Oryzinae</taxon>
        <taxon>Oryza</taxon>
    </lineage>
</organism>
<sequence>MDDAVEEPGINTFVQLPAYMREANRGLFEPRVLSIGPYHHGRESTRDMEAHKEHILQGFLQRPGNANHAYYVQEVTARCFAQARRCYVGNVDGYTVEMLTRDGCFIVELLLRWSEGTAHVDNYVWLMWNSVYYDLLLFDNQIPFFVLDRIFRVFVAHNANQAFNNSVQLLHLVRIFFNHRGQFSWANLNDLNLPNASQVRHLLDLQYKLVISNNLGIEAARRDGCLCRLFCCNIVCHRPSMPRGIPGANELQDYGVRFRAKRLNEMVKLFDVTFQGKTMKIPRFEINFGSKILLANLFAYDQQIACQPAAAGNAAVVDNNGNHGVVEQGRNNNNNNNNIGVVTSYVVLMNALVNSRDDVVVLQEEGVLDNMLSNEEEVASFFNNLGRCVLVDVTEHRYSRMFQDVNRYWRNGVFRKYCSIFCMKHCKTPLTCLSLLAAILLLIFSCTSMIFAILKYTRD</sequence>
<dbReference type="Gramene" id="OBART12G13590.1">
    <property type="protein sequence ID" value="OBART12G13590.1"/>
    <property type="gene ID" value="OBART12G13590"/>
</dbReference>
<dbReference type="Pfam" id="PF03140">
    <property type="entry name" value="DUF247"/>
    <property type="match status" value="1"/>
</dbReference>
<dbReference type="InterPro" id="IPR004158">
    <property type="entry name" value="DUF247_pln"/>
</dbReference>
<name>A0A0D3HV03_9ORYZ</name>
<keyword evidence="1" id="KW-0812">Transmembrane</keyword>
<keyword evidence="3" id="KW-1185">Reference proteome</keyword>
<feature type="transmembrane region" description="Helical" evidence="1">
    <location>
        <begin position="433"/>
        <end position="454"/>
    </location>
</feature>
<dbReference type="EnsemblPlants" id="OBART12G13590.1">
    <property type="protein sequence ID" value="OBART12G13590.1"/>
    <property type="gene ID" value="OBART12G13590"/>
</dbReference>
<dbReference type="PANTHER" id="PTHR31170:SF25">
    <property type="entry name" value="BNAA09G04570D PROTEIN"/>
    <property type="match status" value="1"/>
</dbReference>
<dbReference type="STRING" id="65489.A0A0D3HV03"/>
<accession>A0A0D3HV03</accession>
<keyword evidence="1" id="KW-1133">Transmembrane helix</keyword>
<dbReference type="AlphaFoldDB" id="A0A0D3HV03"/>
<keyword evidence="1" id="KW-0472">Membrane</keyword>
<dbReference type="PANTHER" id="PTHR31170">
    <property type="entry name" value="BNAC04G53230D PROTEIN"/>
    <property type="match status" value="1"/>
</dbReference>